<dbReference type="EMBL" id="CCKQ01007494">
    <property type="protein sequence ID" value="CDW78873.1"/>
    <property type="molecule type" value="Genomic_DNA"/>
</dbReference>
<name>A0A078ADE8_STYLE</name>
<protein>
    <submittedName>
        <fullName evidence="1">Uncharacterized protein</fullName>
    </submittedName>
</protein>
<keyword evidence="2" id="KW-1185">Reference proteome</keyword>
<evidence type="ECO:0000313" key="2">
    <source>
        <dbReference type="Proteomes" id="UP000039865"/>
    </source>
</evidence>
<dbReference type="Proteomes" id="UP000039865">
    <property type="component" value="Unassembled WGS sequence"/>
</dbReference>
<dbReference type="AlphaFoldDB" id="A0A078ADE8"/>
<dbReference type="InParanoid" id="A0A078ADE8"/>
<accession>A0A078ADE8</accession>
<gene>
    <name evidence="1" type="primary">Contig10611.g11331</name>
    <name evidence="1" type="ORF">STYLEM_7858</name>
</gene>
<proteinExistence type="predicted"/>
<sequence length="83" mass="9625">MNRINNVLSLIQSQEINNFQRMKQQQVNGRPLTRGQAQQSNITDAFVLPLTQKCSMLVQLVKTKPQVMILRKTYIQAIRDKNI</sequence>
<reference evidence="1 2" key="1">
    <citation type="submission" date="2014-06" db="EMBL/GenBank/DDBJ databases">
        <authorList>
            <person name="Swart Estienne"/>
        </authorList>
    </citation>
    <scope>NUCLEOTIDE SEQUENCE [LARGE SCALE GENOMIC DNA]</scope>
    <source>
        <strain evidence="1 2">130c</strain>
    </source>
</reference>
<evidence type="ECO:0000313" key="1">
    <source>
        <dbReference type="EMBL" id="CDW78873.1"/>
    </source>
</evidence>
<organism evidence="1 2">
    <name type="scientific">Stylonychia lemnae</name>
    <name type="common">Ciliate</name>
    <dbReference type="NCBI Taxonomy" id="5949"/>
    <lineage>
        <taxon>Eukaryota</taxon>
        <taxon>Sar</taxon>
        <taxon>Alveolata</taxon>
        <taxon>Ciliophora</taxon>
        <taxon>Intramacronucleata</taxon>
        <taxon>Spirotrichea</taxon>
        <taxon>Stichotrichia</taxon>
        <taxon>Sporadotrichida</taxon>
        <taxon>Oxytrichidae</taxon>
        <taxon>Stylonychinae</taxon>
        <taxon>Stylonychia</taxon>
    </lineage>
</organism>